<gene>
    <name evidence="1" type="ORF">K0U00_00365</name>
</gene>
<accession>A0ABS7BV77</accession>
<dbReference type="EMBL" id="JAHZIK010000003">
    <property type="protein sequence ID" value="MBW7452492.1"/>
    <property type="molecule type" value="Genomic_DNA"/>
</dbReference>
<dbReference type="Proteomes" id="UP001519887">
    <property type="component" value="Unassembled WGS sequence"/>
</dbReference>
<proteinExistence type="predicted"/>
<protein>
    <recommendedName>
        <fullName evidence="3">Flagellar protein FliT</fullName>
    </recommendedName>
</protein>
<organism evidence="1 2">
    <name type="scientific">Paenibacillus sepulcri</name>
    <dbReference type="NCBI Taxonomy" id="359917"/>
    <lineage>
        <taxon>Bacteria</taxon>
        <taxon>Bacillati</taxon>
        <taxon>Bacillota</taxon>
        <taxon>Bacilli</taxon>
        <taxon>Bacillales</taxon>
        <taxon>Paenibacillaceae</taxon>
        <taxon>Paenibacillus</taxon>
    </lineage>
</organism>
<evidence type="ECO:0008006" key="3">
    <source>
        <dbReference type="Google" id="ProtNLM"/>
    </source>
</evidence>
<reference evidence="1 2" key="1">
    <citation type="submission" date="2021-07" db="EMBL/GenBank/DDBJ databases">
        <title>Paenibacillus radiodurans sp. nov., isolated from the southeastern edge of Tengger Desert.</title>
        <authorList>
            <person name="Zhang G."/>
        </authorList>
    </citation>
    <scope>NUCLEOTIDE SEQUENCE [LARGE SCALE GENOMIC DNA]</scope>
    <source>
        <strain evidence="1 2">CCM 7311</strain>
    </source>
</reference>
<evidence type="ECO:0000313" key="2">
    <source>
        <dbReference type="Proteomes" id="UP001519887"/>
    </source>
</evidence>
<dbReference type="RefSeq" id="WP_210038999.1">
    <property type="nucleotide sequence ID" value="NZ_JBHLVU010000043.1"/>
</dbReference>
<name>A0ABS7BV77_9BACL</name>
<sequence length="107" mass="12752">MDKLLEQLLAESRTLSQYDPSITYERYGELVDQRQTVTDLIAQRELTPSEKQYLQEILKYESMIWKQMQRLKSEAAEGINRLNIFKKQRVAYDQQGAYEGFLLDKRK</sequence>
<comment type="caution">
    <text evidence="1">The sequence shown here is derived from an EMBL/GenBank/DDBJ whole genome shotgun (WGS) entry which is preliminary data.</text>
</comment>
<evidence type="ECO:0000313" key="1">
    <source>
        <dbReference type="EMBL" id="MBW7452492.1"/>
    </source>
</evidence>
<keyword evidence="2" id="KW-1185">Reference proteome</keyword>